<dbReference type="InterPro" id="IPR028325">
    <property type="entry name" value="VG_K_chnl"/>
</dbReference>
<keyword evidence="5" id="KW-0631">Potassium channel</keyword>
<evidence type="ECO:0000256" key="1">
    <source>
        <dbReference type="ARBA" id="ARBA00004141"/>
    </source>
</evidence>
<feature type="transmembrane region" description="Helical" evidence="12">
    <location>
        <begin position="222"/>
        <end position="243"/>
    </location>
</feature>
<keyword evidence="9" id="KW-0406">Ion transport</keyword>
<keyword evidence="2" id="KW-0813">Transport</keyword>
<dbReference type="PRINTS" id="PR00169">
    <property type="entry name" value="KCHANNEL"/>
</dbReference>
<feature type="transmembrane region" description="Helical" evidence="12">
    <location>
        <begin position="64"/>
        <end position="85"/>
    </location>
</feature>
<dbReference type="GO" id="GO:0005249">
    <property type="term" value="F:voltage-gated potassium channel activity"/>
    <property type="evidence" value="ECO:0007669"/>
    <property type="project" value="InterPro"/>
</dbReference>
<evidence type="ECO:0000256" key="4">
    <source>
        <dbReference type="ARBA" id="ARBA00022692"/>
    </source>
</evidence>
<dbReference type="EMBL" id="AP021875">
    <property type="protein sequence ID" value="BBO73678.1"/>
    <property type="molecule type" value="Genomic_DNA"/>
</dbReference>
<dbReference type="PANTHER" id="PTHR11537:SF254">
    <property type="entry name" value="POTASSIUM VOLTAGE-GATED CHANNEL PROTEIN SHAB"/>
    <property type="match status" value="1"/>
</dbReference>
<evidence type="ECO:0000256" key="10">
    <source>
        <dbReference type="ARBA" id="ARBA00023136"/>
    </source>
</evidence>
<keyword evidence="6" id="KW-0851">Voltage-gated channel</keyword>
<evidence type="ECO:0000256" key="8">
    <source>
        <dbReference type="ARBA" id="ARBA00022989"/>
    </source>
</evidence>
<evidence type="ECO:0000256" key="2">
    <source>
        <dbReference type="ARBA" id="ARBA00022448"/>
    </source>
</evidence>
<evidence type="ECO:0000256" key="7">
    <source>
        <dbReference type="ARBA" id="ARBA00022958"/>
    </source>
</evidence>
<organism evidence="14 15">
    <name type="scientific">Desulfosarcina widdelii</name>
    <dbReference type="NCBI Taxonomy" id="947919"/>
    <lineage>
        <taxon>Bacteria</taxon>
        <taxon>Pseudomonadati</taxon>
        <taxon>Thermodesulfobacteriota</taxon>
        <taxon>Desulfobacteria</taxon>
        <taxon>Desulfobacterales</taxon>
        <taxon>Desulfosarcinaceae</taxon>
        <taxon>Desulfosarcina</taxon>
    </lineage>
</organism>
<dbReference type="RefSeq" id="WP_155302762.1">
    <property type="nucleotide sequence ID" value="NZ_AP021875.1"/>
</dbReference>
<dbReference type="AlphaFoldDB" id="A0A5K7YYI3"/>
<evidence type="ECO:0000256" key="9">
    <source>
        <dbReference type="ARBA" id="ARBA00023065"/>
    </source>
</evidence>
<keyword evidence="10 12" id="KW-0472">Membrane</keyword>
<dbReference type="SUPFAM" id="SSF81324">
    <property type="entry name" value="Voltage-gated potassium channels"/>
    <property type="match status" value="1"/>
</dbReference>
<evidence type="ECO:0000256" key="11">
    <source>
        <dbReference type="ARBA" id="ARBA00023303"/>
    </source>
</evidence>
<reference evidence="14 15" key="1">
    <citation type="submission" date="2019-11" db="EMBL/GenBank/DDBJ databases">
        <title>Comparative genomics of hydrocarbon-degrading Desulfosarcina strains.</title>
        <authorList>
            <person name="Watanabe M."/>
            <person name="Kojima H."/>
            <person name="Fukui M."/>
        </authorList>
    </citation>
    <scope>NUCLEOTIDE SEQUENCE [LARGE SCALE GENOMIC DNA]</scope>
    <source>
        <strain evidence="14 15">PP31</strain>
    </source>
</reference>
<evidence type="ECO:0000313" key="15">
    <source>
        <dbReference type="Proteomes" id="UP000427769"/>
    </source>
</evidence>
<keyword evidence="15" id="KW-1185">Reference proteome</keyword>
<dbReference type="Gene3D" id="1.20.120.350">
    <property type="entry name" value="Voltage-gated potassium channels. Chain C"/>
    <property type="match status" value="1"/>
</dbReference>
<dbReference type="KEGG" id="dwd:DSCW_10950"/>
<protein>
    <submittedName>
        <fullName evidence="14">Ion transporter</fullName>
    </submittedName>
</protein>
<dbReference type="InterPro" id="IPR027359">
    <property type="entry name" value="Volt_channel_dom_sf"/>
</dbReference>
<evidence type="ECO:0000256" key="5">
    <source>
        <dbReference type="ARBA" id="ARBA00022826"/>
    </source>
</evidence>
<feature type="domain" description="Ion transport" evidence="13">
    <location>
        <begin position="34"/>
        <end position="235"/>
    </location>
</feature>
<dbReference type="Proteomes" id="UP000427769">
    <property type="component" value="Chromosome"/>
</dbReference>
<feature type="transmembrane region" description="Helical" evidence="12">
    <location>
        <begin position="34"/>
        <end position="52"/>
    </location>
</feature>
<gene>
    <name evidence="14" type="ORF">DSCW_10950</name>
</gene>
<keyword evidence="4 12" id="KW-0812">Transmembrane</keyword>
<keyword evidence="11" id="KW-0407">Ion channel</keyword>
<proteinExistence type="predicted"/>
<feature type="transmembrane region" description="Helical" evidence="12">
    <location>
        <begin position="97"/>
        <end position="118"/>
    </location>
</feature>
<evidence type="ECO:0000313" key="14">
    <source>
        <dbReference type="EMBL" id="BBO73678.1"/>
    </source>
</evidence>
<name>A0A5K7YYI3_9BACT</name>
<dbReference type="InterPro" id="IPR005821">
    <property type="entry name" value="Ion_trans_dom"/>
</dbReference>
<evidence type="ECO:0000256" key="12">
    <source>
        <dbReference type="SAM" id="Phobius"/>
    </source>
</evidence>
<evidence type="ECO:0000256" key="3">
    <source>
        <dbReference type="ARBA" id="ARBA00022538"/>
    </source>
</evidence>
<keyword evidence="7" id="KW-0630">Potassium</keyword>
<evidence type="ECO:0000259" key="13">
    <source>
        <dbReference type="Pfam" id="PF00520"/>
    </source>
</evidence>
<keyword evidence="3" id="KW-0633">Potassium transport</keyword>
<keyword evidence="8 12" id="KW-1133">Transmembrane helix</keyword>
<sequence length="286" mass="32443">MNPRAADPTPHPARDFRTALQFYLIDCTTLPGKLIDILIIGLNLAVCAILVVETYPVSAELRTFMWRAEILIVAVFILEYMARLYGARNRWKQVRDIYSIIDLVAILPTLILVLYSAGGIEADLGALGVVRGLRIFRILRFFRFTADPDFFFGRITHQLLRVLRLFLTIVIIFFVSSILFYEVEHPVNAGVGTFTDAFYFTVVALTTVGFGDITPLSEGGKWVTILMILSGIVLIPWQVSRIVKEWIHIARKRDIVCSHCGLRYHDEDASHCKSCGHIIYQEYDGT</sequence>
<comment type="subcellular location">
    <subcellularLocation>
        <location evidence="1">Membrane</location>
        <topology evidence="1">Multi-pass membrane protein</topology>
    </subcellularLocation>
</comment>
<feature type="transmembrane region" description="Helical" evidence="12">
    <location>
        <begin position="162"/>
        <end position="181"/>
    </location>
</feature>
<evidence type="ECO:0000256" key="6">
    <source>
        <dbReference type="ARBA" id="ARBA00022882"/>
    </source>
</evidence>
<dbReference type="Gene3D" id="1.10.287.70">
    <property type="match status" value="1"/>
</dbReference>
<dbReference type="OrthoDB" id="9799090at2"/>
<accession>A0A5K7YYI3</accession>
<dbReference type="GO" id="GO:0001508">
    <property type="term" value="P:action potential"/>
    <property type="evidence" value="ECO:0007669"/>
    <property type="project" value="TreeGrafter"/>
</dbReference>
<dbReference type="PANTHER" id="PTHR11537">
    <property type="entry name" value="VOLTAGE-GATED POTASSIUM CHANNEL"/>
    <property type="match status" value="1"/>
</dbReference>
<dbReference type="GO" id="GO:0008076">
    <property type="term" value="C:voltage-gated potassium channel complex"/>
    <property type="evidence" value="ECO:0007669"/>
    <property type="project" value="InterPro"/>
</dbReference>
<dbReference type="Pfam" id="PF00520">
    <property type="entry name" value="Ion_trans"/>
    <property type="match status" value="1"/>
</dbReference>